<keyword evidence="2" id="KW-1185">Reference proteome</keyword>
<dbReference type="Proteomes" id="UP000240883">
    <property type="component" value="Unassembled WGS sequence"/>
</dbReference>
<organism evidence="1 2">
    <name type="scientific">Corynespora cassiicola Philippines</name>
    <dbReference type="NCBI Taxonomy" id="1448308"/>
    <lineage>
        <taxon>Eukaryota</taxon>
        <taxon>Fungi</taxon>
        <taxon>Dikarya</taxon>
        <taxon>Ascomycota</taxon>
        <taxon>Pezizomycotina</taxon>
        <taxon>Dothideomycetes</taxon>
        <taxon>Pleosporomycetidae</taxon>
        <taxon>Pleosporales</taxon>
        <taxon>Corynesporascaceae</taxon>
        <taxon>Corynespora</taxon>
    </lineage>
</organism>
<dbReference type="STRING" id="1448308.A0A2T2NIS8"/>
<accession>A0A2T2NIS8</accession>
<evidence type="ECO:0000313" key="1">
    <source>
        <dbReference type="EMBL" id="PSN65334.1"/>
    </source>
</evidence>
<sequence length="466" mass="53401">MLIPDTNFFQSLDVCIDESHQCMEGLPGVLGNQEQRDNQIDRYFQSAICAFTSQWLPLVLEKNQYPQIEIEETIRESWRTAREDMLRVVNRTSYRSVLTLYLFSQTPIPKGITKNEELDGISGAVCIQNAFVQVQRLRGQHQGCRLKSSEVAVWIRNTQSYCDPNVTIKKAQSDLESRVYWTAITWDTSNSLTTNLRSSLTSGQQGACSEPTWQSVRRFISRSFPNHTTQDWCEAEMDLSDEDASCIICAAEVAKVYTWKNIASLREALREGVDEESVSFVWSALLAAIGIFESSVRPRLRVCERRLLFLGQQNRFNWYKVSLDYCLGILMLVDTIETAERFDLLPEISQIRQETEYESFNVLKYGLENTYAIPQLGVHTPTASSHNRRITASLVAFDPYPQLVVNTVLLMGRVLDEKFHQNQINVETCSYLSSILLNALQQPPQHSNITQNAEKYIQRLNLIQSY</sequence>
<protein>
    <recommendedName>
        <fullName evidence="3">Transcription factor domain-containing protein</fullName>
    </recommendedName>
</protein>
<proteinExistence type="predicted"/>
<dbReference type="EMBL" id="KZ678137">
    <property type="protein sequence ID" value="PSN65334.1"/>
    <property type="molecule type" value="Genomic_DNA"/>
</dbReference>
<name>A0A2T2NIS8_CORCC</name>
<evidence type="ECO:0008006" key="3">
    <source>
        <dbReference type="Google" id="ProtNLM"/>
    </source>
</evidence>
<dbReference type="AlphaFoldDB" id="A0A2T2NIS8"/>
<evidence type="ECO:0000313" key="2">
    <source>
        <dbReference type="Proteomes" id="UP000240883"/>
    </source>
</evidence>
<dbReference type="OrthoDB" id="5958943at2759"/>
<reference evidence="1 2" key="1">
    <citation type="journal article" date="2018" name="Front. Microbiol.">
        <title>Genome-Wide Analysis of Corynespora cassiicola Leaf Fall Disease Putative Effectors.</title>
        <authorList>
            <person name="Lopez D."/>
            <person name="Ribeiro S."/>
            <person name="Label P."/>
            <person name="Fumanal B."/>
            <person name="Venisse J.S."/>
            <person name="Kohler A."/>
            <person name="de Oliveira R.R."/>
            <person name="Labutti K."/>
            <person name="Lipzen A."/>
            <person name="Lail K."/>
            <person name="Bauer D."/>
            <person name="Ohm R.A."/>
            <person name="Barry K.W."/>
            <person name="Spatafora J."/>
            <person name="Grigoriev I.V."/>
            <person name="Martin F.M."/>
            <person name="Pujade-Renaud V."/>
        </authorList>
    </citation>
    <scope>NUCLEOTIDE SEQUENCE [LARGE SCALE GENOMIC DNA]</scope>
    <source>
        <strain evidence="1 2">Philippines</strain>
    </source>
</reference>
<gene>
    <name evidence="1" type="ORF">BS50DRAFT_575368</name>
</gene>